<name>A0A9P4MGJ1_9PEZI</name>
<reference evidence="1" key="1">
    <citation type="journal article" date="2020" name="Stud. Mycol.">
        <title>101 Dothideomycetes genomes: a test case for predicting lifestyles and emergence of pathogens.</title>
        <authorList>
            <person name="Haridas S."/>
            <person name="Albert R."/>
            <person name="Binder M."/>
            <person name="Bloem J."/>
            <person name="Labutti K."/>
            <person name="Salamov A."/>
            <person name="Andreopoulos B."/>
            <person name="Baker S."/>
            <person name="Barry K."/>
            <person name="Bills G."/>
            <person name="Bluhm B."/>
            <person name="Cannon C."/>
            <person name="Castanera R."/>
            <person name="Culley D."/>
            <person name="Daum C."/>
            <person name="Ezra D."/>
            <person name="Gonzalez J."/>
            <person name="Henrissat B."/>
            <person name="Kuo A."/>
            <person name="Liang C."/>
            <person name="Lipzen A."/>
            <person name="Lutzoni F."/>
            <person name="Magnuson J."/>
            <person name="Mondo S."/>
            <person name="Nolan M."/>
            <person name="Ohm R."/>
            <person name="Pangilinan J."/>
            <person name="Park H.-J."/>
            <person name="Ramirez L."/>
            <person name="Alfaro M."/>
            <person name="Sun H."/>
            <person name="Tritt A."/>
            <person name="Yoshinaga Y."/>
            <person name="Zwiers L.-H."/>
            <person name="Turgeon B."/>
            <person name="Goodwin S."/>
            <person name="Spatafora J."/>
            <person name="Crous P."/>
            <person name="Grigoriev I."/>
        </authorList>
    </citation>
    <scope>NUCLEOTIDE SEQUENCE</scope>
    <source>
        <strain evidence="1">CBS 260.36</strain>
    </source>
</reference>
<protein>
    <submittedName>
        <fullName evidence="1">Uncharacterized protein</fullName>
    </submittedName>
</protein>
<comment type="caution">
    <text evidence="1">The sequence shown here is derived from an EMBL/GenBank/DDBJ whole genome shotgun (WGS) entry which is preliminary data.</text>
</comment>
<sequence>MLLTKYRILTALSCGVVSILTIHLREAATKKNAEKWEVARERIPGEAAELEIAAMVRSDCILLPPFSHPDLHSAQSTPG</sequence>
<evidence type="ECO:0000313" key="1">
    <source>
        <dbReference type="EMBL" id="KAF2152173.1"/>
    </source>
</evidence>
<proteinExistence type="predicted"/>
<gene>
    <name evidence="1" type="ORF">K461DRAFT_163108</name>
</gene>
<dbReference type="Proteomes" id="UP000799439">
    <property type="component" value="Unassembled WGS sequence"/>
</dbReference>
<dbReference type="EMBL" id="ML996087">
    <property type="protein sequence ID" value="KAF2152173.1"/>
    <property type="molecule type" value="Genomic_DNA"/>
</dbReference>
<dbReference type="AlphaFoldDB" id="A0A9P4MGJ1"/>
<accession>A0A9P4MGJ1</accession>
<keyword evidence="2" id="KW-1185">Reference proteome</keyword>
<evidence type="ECO:0000313" key="2">
    <source>
        <dbReference type="Proteomes" id="UP000799439"/>
    </source>
</evidence>
<organism evidence="1 2">
    <name type="scientific">Myriangium duriaei CBS 260.36</name>
    <dbReference type="NCBI Taxonomy" id="1168546"/>
    <lineage>
        <taxon>Eukaryota</taxon>
        <taxon>Fungi</taxon>
        <taxon>Dikarya</taxon>
        <taxon>Ascomycota</taxon>
        <taxon>Pezizomycotina</taxon>
        <taxon>Dothideomycetes</taxon>
        <taxon>Dothideomycetidae</taxon>
        <taxon>Myriangiales</taxon>
        <taxon>Myriangiaceae</taxon>
        <taxon>Myriangium</taxon>
    </lineage>
</organism>